<dbReference type="EMBL" id="JAWPEI010000003">
    <property type="protein sequence ID" value="KAK4731147.1"/>
    <property type="molecule type" value="Genomic_DNA"/>
</dbReference>
<name>A0AAV9M158_9SOLN</name>
<organism evidence="1 2">
    <name type="scientific">Solanum pinnatisectum</name>
    <name type="common">tansyleaf nightshade</name>
    <dbReference type="NCBI Taxonomy" id="50273"/>
    <lineage>
        <taxon>Eukaryota</taxon>
        <taxon>Viridiplantae</taxon>
        <taxon>Streptophyta</taxon>
        <taxon>Embryophyta</taxon>
        <taxon>Tracheophyta</taxon>
        <taxon>Spermatophyta</taxon>
        <taxon>Magnoliopsida</taxon>
        <taxon>eudicotyledons</taxon>
        <taxon>Gunneridae</taxon>
        <taxon>Pentapetalae</taxon>
        <taxon>asterids</taxon>
        <taxon>lamiids</taxon>
        <taxon>Solanales</taxon>
        <taxon>Solanaceae</taxon>
        <taxon>Solanoideae</taxon>
        <taxon>Solaneae</taxon>
        <taxon>Solanum</taxon>
    </lineage>
</organism>
<evidence type="ECO:0000313" key="1">
    <source>
        <dbReference type="EMBL" id="KAK4731147.1"/>
    </source>
</evidence>
<accession>A0AAV9M158</accession>
<dbReference type="Proteomes" id="UP001311915">
    <property type="component" value="Unassembled WGS sequence"/>
</dbReference>
<sequence length="144" mass="16176">MEDLTTLLDAKDLEITKRKSLLQKEQSQGPGPSTCGQEDVEALKVHNAKLVESNAKLDDEVKSLTQKLLQNHKKNLGLVAEIQDTNCLVWLYRLVNKLRNLIRWLVSGLSLRSLLDYCYAKVLRASVLLDTGLRSFLIQGSDPS</sequence>
<comment type="caution">
    <text evidence="1">The sequence shown here is derived from an EMBL/GenBank/DDBJ whole genome shotgun (WGS) entry which is preliminary data.</text>
</comment>
<proteinExistence type="predicted"/>
<keyword evidence="2" id="KW-1185">Reference proteome</keyword>
<protein>
    <submittedName>
        <fullName evidence="1">Uncharacterized protein</fullName>
    </submittedName>
</protein>
<dbReference type="AlphaFoldDB" id="A0AAV9M158"/>
<evidence type="ECO:0000313" key="2">
    <source>
        <dbReference type="Proteomes" id="UP001311915"/>
    </source>
</evidence>
<reference evidence="1 2" key="1">
    <citation type="submission" date="2023-10" db="EMBL/GenBank/DDBJ databases">
        <title>Genome-Wide Identification Analysis in wild type Solanum Pinnatisectum Reveals Some Genes Defensing Phytophthora Infestans.</title>
        <authorList>
            <person name="Sun C."/>
        </authorList>
    </citation>
    <scope>NUCLEOTIDE SEQUENCE [LARGE SCALE GENOMIC DNA]</scope>
    <source>
        <strain evidence="1">LQN</strain>
        <tissue evidence="1">Leaf</tissue>
    </source>
</reference>
<gene>
    <name evidence="1" type="ORF">R3W88_024135</name>
</gene>